<organism evidence="1 2">
    <name type="scientific">Leptospira idonii</name>
    <dbReference type="NCBI Taxonomy" id="1193500"/>
    <lineage>
        <taxon>Bacteria</taxon>
        <taxon>Pseudomonadati</taxon>
        <taxon>Spirochaetota</taxon>
        <taxon>Spirochaetia</taxon>
        <taxon>Leptospirales</taxon>
        <taxon>Leptospiraceae</taxon>
        <taxon>Leptospira</taxon>
    </lineage>
</organism>
<evidence type="ECO:0000313" key="2">
    <source>
        <dbReference type="Proteomes" id="UP000298058"/>
    </source>
</evidence>
<proteinExistence type="predicted"/>
<dbReference type="EMBL" id="RQHW01000013">
    <property type="protein sequence ID" value="TGN20353.1"/>
    <property type="molecule type" value="Genomic_DNA"/>
</dbReference>
<gene>
    <name evidence="1" type="ORF">EHS15_03850</name>
</gene>
<evidence type="ECO:0000313" key="1">
    <source>
        <dbReference type="EMBL" id="TGN20353.1"/>
    </source>
</evidence>
<accession>A0A4R9M0Y8</accession>
<name>A0A4R9M0Y8_9LEPT</name>
<reference evidence="1" key="1">
    <citation type="journal article" date="2019" name="PLoS Negl. Trop. Dis.">
        <title>Revisiting the worldwide diversity of Leptospira species in the environment.</title>
        <authorList>
            <person name="Vincent A.T."/>
            <person name="Schiettekatte O."/>
            <person name="Bourhy P."/>
            <person name="Veyrier F.J."/>
            <person name="Picardeau M."/>
        </authorList>
    </citation>
    <scope>NUCLEOTIDE SEQUENCE [LARGE SCALE GENOMIC DNA]</scope>
    <source>
        <strain evidence="1">201300427</strain>
    </source>
</reference>
<protein>
    <submittedName>
        <fullName evidence="1">Uncharacterized protein</fullName>
    </submittedName>
</protein>
<comment type="caution">
    <text evidence="1">The sequence shown here is derived from an EMBL/GenBank/DDBJ whole genome shotgun (WGS) entry which is preliminary data.</text>
</comment>
<dbReference type="RefSeq" id="WP_167884147.1">
    <property type="nucleotide sequence ID" value="NZ_RQHW01000013.1"/>
</dbReference>
<sequence length="260" mass="30510">MSCISSFQEEWNKITIYPISFENQSRLKLLVESAWNQLPKTKSQCTVFKETPLQTEGIKNYYCHLLGFSSPKQISELLGVPVFISGPHRGNEIVFDSSDSFGFYHPEFPIRLRKFMIPGRTNAGFRAATQKVYDEHVAKTARIFFATYRKLISNQNYFESETERYIRLISEKQLEPYYLEKYNLFLHPDFTDGEEEAESAKFQVWREDENADTVLVKQCVGFWIRRRIDGTENSFYSGLEDLIQSYDPEFYKKRTEAAKP</sequence>
<keyword evidence="2" id="KW-1185">Reference proteome</keyword>
<dbReference type="Proteomes" id="UP000298058">
    <property type="component" value="Unassembled WGS sequence"/>
</dbReference>
<dbReference type="AlphaFoldDB" id="A0A4R9M0Y8"/>